<proteinExistence type="predicted"/>
<keyword evidence="3" id="KW-1185">Reference proteome</keyword>
<sequence>MKPYGSFIVIPCIYPKISSSNCKTGTVFNASGSNLAVAFFLCHIFGNNPFILILKQFLLSFF</sequence>
<keyword evidence="1" id="KW-1133">Transmembrane helix</keyword>
<reference evidence="2" key="1">
    <citation type="submission" date="2023-07" db="EMBL/GenBank/DDBJ databases">
        <authorList>
            <consortium name="AG Swart"/>
            <person name="Singh M."/>
            <person name="Singh A."/>
            <person name="Seah K."/>
            <person name="Emmerich C."/>
        </authorList>
    </citation>
    <scope>NUCLEOTIDE SEQUENCE</scope>
    <source>
        <strain evidence="2">DP1</strain>
    </source>
</reference>
<feature type="transmembrane region" description="Helical" evidence="1">
    <location>
        <begin position="35"/>
        <end position="54"/>
    </location>
</feature>
<evidence type="ECO:0000256" key="1">
    <source>
        <dbReference type="SAM" id="Phobius"/>
    </source>
</evidence>
<dbReference type="AlphaFoldDB" id="A0AAD2D6A6"/>
<keyword evidence="1" id="KW-0812">Transmembrane</keyword>
<organism evidence="2 3">
    <name type="scientific">Euplotes crassus</name>
    <dbReference type="NCBI Taxonomy" id="5936"/>
    <lineage>
        <taxon>Eukaryota</taxon>
        <taxon>Sar</taxon>
        <taxon>Alveolata</taxon>
        <taxon>Ciliophora</taxon>
        <taxon>Intramacronucleata</taxon>
        <taxon>Spirotrichea</taxon>
        <taxon>Hypotrichia</taxon>
        <taxon>Euplotida</taxon>
        <taxon>Euplotidae</taxon>
        <taxon>Moneuplotes</taxon>
    </lineage>
</organism>
<dbReference type="EMBL" id="CAMPGE010023189">
    <property type="protein sequence ID" value="CAI2381156.1"/>
    <property type="molecule type" value="Genomic_DNA"/>
</dbReference>
<evidence type="ECO:0000313" key="3">
    <source>
        <dbReference type="Proteomes" id="UP001295684"/>
    </source>
</evidence>
<keyword evidence="1" id="KW-0472">Membrane</keyword>
<comment type="caution">
    <text evidence="2">The sequence shown here is derived from an EMBL/GenBank/DDBJ whole genome shotgun (WGS) entry which is preliminary data.</text>
</comment>
<evidence type="ECO:0000313" key="2">
    <source>
        <dbReference type="EMBL" id="CAI2381156.1"/>
    </source>
</evidence>
<protein>
    <submittedName>
        <fullName evidence="2">Uncharacterized protein</fullName>
    </submittedName>
</protein>
<gene>
    <name evidence="2" type="ORF">ECRASSUSDP1_LOCUS22603</name>
</gene>
<dbReference type="Proteomes" id="UP001295684">
    <property type="component" value="Unassembled WGS sequence"/>
</dbReference>
<accession>A0AAD2D6A6</accession>
<name>A0AAD2D6A6_EUPCR</name>